<gene>
    <name evidence="4" type="ORF">ACFO0G_03700</name>
</gene>
<feature type="transmembrane region" description="Helical" evidence="1">
    <location>
        <begin position="137"/>
        <end position="156"/>
    </location>
</feature>
<name>A0ABV8WEG0_9MICC</name>
<feature type="transmembrane region" description="Helical" evidence="1">
    <location>
        <begin position="184"/>
        <end position="206"/>
    </location>
</feature>
<dbReference type="Pfam" id="PF19124">
    <property type="entry name" value="DUF5808"/>
    <property type="match status" value="1"/>
</dbReference>
<dbReference type="Pfam" id="PF07853">
    <property type="entry name" value="DUF1648"/>
    <property type="match status" value="1"/>
</dbReference>
<dbReference type="EMBL" id="JBHSDQ010000001">
    <property type="protein sequence ID" value="MFC4395183.1"/>
    <property type="molecule type" value="Genomic_DNA"/>
</dbReference>
<keyword evidence="1" id="KW-0472">Membrane</keyword>
<evidence type="ECO:0000313" key="5">
    <source>
        <dbReference type="Proteomes" id="UP001595778"/>
    </source>
</evidence>
<reference evidence="5" key="1">
    <citation type="journal article" date="2019" name="Int. J. Syst. Evol. Microbiol.">
        <title>The Global Catalogue of Microorganisms (GCM) 10K type strain sequencing project: providing services to taxonomists for standard genome sequencing and annotation.</title>
        <authorList>
            <consortium name="The Broad Institute Genomics Platform"/>
            <consortium name="The Broad Institute Genome Sequencing Center for Infectious Disease"/>
            <person name="Wu L."/>
            <person name="Ma J."/>
        </authorList>
    </citation>
    <scope>NUCLEOTIDE SEQUENCE [LARGE SCALE GENOMIC DNA]</scope>
    <source>
        <strain evidence="5">PJ61</strain>
    </source>
</reference>
<feature type="transmembrane region" description="Helical" evidence="1">
    <location>
        <begin position="339"/>
        <end position="359"/>
    </location>
</feature>
<evidence type="ECO:0000259" key="2">
    <source>
        <dbReference type="Pfam" id="PF07853"/>
    </source>
</evidence>
<protein>
    <submittedName>
        <fullName evidence="4">DUF1648 domain-containing protein</fullName>
    </submittedName>
</protein>
<dbReference type="InterPro" id="IPR012867">
    <property type="entry name" value="DUF1648"/>
</dbReference>
<evidence type="ECO:0000259" key="3">
    <source>
        <dbReference type="Pfam" id="PF19124"/>
    </source>
</evidence>
<comment type="caution">
    <text evidence="4">The sequence shown here is derived from an EMBL/GenBank/DDBJ whole genome shotgun (WGS) entry which is preliminary data.</text>
</comment>
<feature type="transmembrane region" description="Helical" evidence="1">
    <location>
        <begin position="79"/>
        <end position="99"/>
    </location>
</feature>
<evidence type="ECO:0000313" key="4">
    <source>
        <dbReference type="EMBL" id="MFC4395183.1"/>
    </source>
</evidence>
<dbReference type="PANTHER" id="PTHR37810:SF9">
    <property type="entry name" value="MEMBRANE PROTEIN"/>
    <property type="match status" value="1"/>
</dbReference>
<organism evidence="4 5">
    <name type="scientific">Arthrobacter sedimenti</name>
    <dbReference type="NCBI Taxonomy" id="2694931"/>
    <lineage>
        <taxon>Bacteria</taxon>
        <taxon>Bacillati</taxon>
        <taxon>Actinomycetota</taxon>
        <taxon>Actinomycetes</taxon>
        <taxon>Micrococcales</taxon>
        <taxon>Micrococcaceae</taxon>
        <taxon>Arthrobacter</taxon>
    </lineage>
</organism>
<feature type="transmembrane region" description="Helical" evidence="1">
    <location>
        <begin position="261"/>
        <end position="282"/>
    </location>
</feature>
<keyword evidence="1" id="KW-1133">Transmembrane helix</keyword>
<keyword evidence="5" id="KW-1185">Reference proteome</keyword>
<dbReference type="Proteomes" id="UP001595778">
    <property type="component" value="Unassembled WGS sequence"/>
</dbReference>
<keyword evidence="1" id="KW-0812">Transmembrane</keyword>
<evidence type="ECO:0000256" key="1">
    <source>
        <dbReference type="SAM" id="Phobius"/>
    </source>
</evidence>
<accession>A0ABV8WEG0</accession>
<feature type="domain" description="DUF1648" evidence="2">
    <location>
        <begin position="143"/>
        <end position="191"/>
    </location>
</feature>
<proteinExistence type="predicted"/>
<dbReference type="InterPro" id="IPR043831">
    <property type="entry name" value="DUF5808"/>
</dbReference>
<dbReference type="RefSeq" id="WP_376976460.1">
    <property type="nucleotide sequence ID" value="NZ_JBHSDQ010000001.1"/>
</dbReference>
<feature type="domain" description="DUF5808" evidence="3">
    <location>
        <begin position="315"/>
        <end position="337"/>
    </location>
</feature>
<dbReference type="PANTHER" id="PTHR37810">
    <property type="entry name" value="IMMUNITY PROTEIN SDPI"/>
    <property type="match status" value="1"/>
</dbReference>
<feature type="transmembrane region" description="Helical" evidence="1">
    <location>
        <begin position="227"/>
        <end position="255"/>
    </location>
</feature>
<sequence>MTISIILGFVLLGLVLLLALVLPSVTSGTVPFGVRIPAEYSTHPVVAEQARRYRRRVLVCGGVISVVGVGSLALTRQPLLLPLSVLVLVGLWYGCFFLAHQEIRAAKVDGGWFEGVHQGVAVDTELRTNPPRFPWRWLAPAVVICAGTAVIGILMYPSMPQTLVVHYAGNGTADRLEAKSVGSAFSLVFLQLGLTALLAGLAAAIIHSRADLDPARPQGSARWARHYMALGAKALLGLVAMIDLGLMASSLLMWTGTVTRWAPLVIVVPVLASVVAAVTVLARNNADRGGDGEDTGLTHRDDDKFWRAGLIYINREDPALLVPRRFGIGWTLNFGDPRAAMLLAGVVALIVLVLTLRFGG</sequence>